<gene>
    <name evidence="2" type="ORF">CPB84DRAFT_1773954</name>
</gene>
<dbReference type="Proteomes" id="UP000724874">
    <property type="component" value="Unassembled WGS sequence"/>
</dbReference>
<proteinExistence type="predicted"/>
<evidence type="ECO:0000256" key="1">
    <source>
        <dbReference type="SAM" id="SignalP"/>
    </source>
</evidence>
<protein>
    <submittedName>
        <fullName evidence="2">Uncharacterized protein</fullName>
    </submittedName>
</protein>
<sequence>MRFSFSAVVAAFLSSTAGAVPSISPLKSSKEILKARYYKDAVYERGQYARAAERREPVQRSYRIRRQAHTSDL</sequence>
<dbReference type="AlphaFoldDB" id="A0A9P5NR70"/>
<feature type="chain" id="PRO_5040433978" evidence="1">
    <location>
        <begin position="20"/>
        <end position="73"/>
    </location>
</feature>
<keyword evidence="3" id="KW-1185">Reference proteome</keyword>
<evidence type="ECO:0000313" key="3">
    <source>
        <dbReference type="Proteomes" id="UP000724874"/>
    </source>
</evidence>
<name>A0A9P5NR70_GYMJU</name>
<organism evidence="2 3">
    <name type="scientific">Gymnopilus junonius</name>
    <name type="common">Spectacular rustgill mushroom</name>
    <name type="synonym">Gymnopilus spectabilis subsp. junonius</name>
    <dbReference type="NCBI Taxonomy" id="109634"/>
    <lineage>
        <taxon>Eukaryota</taxon>
        <taxon>Fungi</taxon>
        <taxon>Dikarya</taxon>
        <taxon>Basidiomycota</taxon>
        <taxon>Agaricomycotina</taxon>
        <taxon>Agaricomycetes</taxon>
        <taxon>Agaricomycetidae</taxon>
        <taxon>Agaricales</taxon>
        <taxon>Agaricineae</taxon>
        <taxon>Hymenogastraceae</taxon>
        <taxon>Gymnopilus</taxon>
    </lineage>
</organism>
<keyword evidence="1" id="KW-0732">Signal</keyword>
<comment type="caution">
    <text evidence="2">The sequence shown here is derived from an EMBL/GenBank/DDBJ whole genome shotgun (WGS) entry which is preliminary data.</text>
</comment>
<evidence type="ECO:0000313" key="2">
    <source>
        <dbReference type="EMBL" id="KAF8903704.1"/>
    </source>
</evidence>
<accession>A0A9P5NR70</accession>
<reference evidence="2" key="1">
    <citation type="submission" date="2020-11" db="EMBL/GenBank/DDBJ databases">
        <authorList>
            <consortium name="DOE Joint Genome Institute"/>
            <person name="Ahrendt S."/>
            <person name="Riley R."/>
            <person name="Andreopoulos W."/>
            <person name="LaButti K."/>
            <person name="Pangilinan J."/>
            <person name="Ruiz-duenas F.J."/>
            <person name="Barrasa J.M."/>
            <person name="Sanchez-Garcia M."/>
            <person name="Camarero S."/>
            <person name="Miyauchi S."/>
            <person name="Serrano A."/>
            <person name="Linde D."/>
            <person name="Babiker R."/>
            <person name="Drula E."/>
            <person name="Ayuso-Fernandez I."/>
            <person name="Pacheco R."/>
            <person name="Padilla G."/>
            <person name="Ferreira P."/>
            <person name="Barriuso J."/>
            <person name="Kellner H."/>
            <person name="Castanera R."/>
            <person name="Alfaro M."/>
            <person name="Ramirez L."/>
            <person name="Pisabarro A.G."/>
            <person name="Kuo A."/>
            <person name="Tritt A."/>
            <person name="Lipzen A."/>
            <person name="He G."/>
            <person name="Yan M."/>
            <person name="Ng V."/>
            <person name="Cullen D."/>
            <person name="Martin F."/>
            <person name="Rosso M.-N."/>
            <person name="Henrissat B."/>
            <person name="Hibbett D."/>
            <person name="Martinez A.T."/>
            <person name="Grigoriev I.V."/>
        </authorList>
    </citation>
    <scope>NUCLEOTIDE SEQUENCE</scope>
    <source>
        <strain evidence="2">AH 44721</strain>
    </source>
</reference>
<feature type="signal peptide" evidence="1">
    <location>
        <begin position="1"/>
        <end position="19"/>
    </location>
</feature>
<dbReference type="EMBL" id="JADNYJ010000029">
    <property type="protein sequence ID" value="KAF8903704.1"/>
    <property type="molecule type" value="Genomic_DNA"/>
</dbReference>